<gene>
    <name evidence="1" type="ORF">JYQ75_03430</name>
</gene>
<evidence type="ECO:0000313" key="2">
    <source>
        <dbReference type="Proteomes" id="UP001315001"/>
    </source>
</evidence>
<organism evidence="1 2">
    <name type="scientific">Anaerobutyricum soehngenii</name>
    <dbReference type="NCBI Taxonomy" id="105843"/>
    <lineage>
        <taxon>Bacteria</taxon>
        <taxon>Bacillati</taxon>
        <taxon>Bacillota</taxon>
        <taxon>Clostridia</taxon>
        <taxon>Lachnospirales</taxon>
        <taxon>Lachnospiraceae</taxon>
        <taxon>Anaerobutyricum</taxon>
    </lineage>
</organism>
<protein>
    <recommendedName>
        <fullName evidence="3">Uroporphyrinogen decarboxylase (URO-D) domain-containing protein</fullName>
    </recommendedName>
</protein>
<dbReference type="RefSeq" id="WP_209293131.1">
    <property type="nucleotide sequence ID" value="NZ_JAFIQO010000109.1"/>
</dbReference>
<name>A0ABS3ZGM4_9FIRM</name>
<dbReference type="EMBL" id="JAFIQO010000109">
    <property type="protein sequence ID" value="MBP0056457.1"/>
    <property type="molecule type" value="Genomic_DNA"/>
</dbReference>
<evidence type="ECO:0008006" key="3">
    <source>
        <dbReference type="Google" id="ProtNLM"/>
    </source>
</evidence>
<sequence length="375" mass="42855">MRKLSLENPEIIDILNHQVIHMDQGITYTPEYLATRKMCNYPSRTAQIIRSVYLGELEASEYGAEMVFSSILSGQGERWQNFGEKPEDFLLSVMLGRELFYNKGQKKAEIDTLKAQIDKNNGYLEKNVADIKAWKEVLPIDADSKTGLLLDEATFIYAKRSREKIGEFLQKKGITVSEFGPYFTGFDLLASGIIDEGIETVKTLIHMWEEKGIRKVITLCGQSQYLFTGLLKYFNLDTEIEFISILDLAEGMKAEKAYIYGGSYFTRYAKKADTLNNLLVNTEETPLSSHPEFLPEVEGDKRKNIVGIWTPPLCAEYHTTGTSNMLKETIYTQSLATIEETSFKKLIVCDPFAWKALKDHGYPEEKMEYFTDILY</sequence>
<reference evidence="1 2" key="1">
    <citation type="submission" date="2021-02" db="EMBL/GenBank/DDBJ databases">
        <title>Lactate utilizing bacteria of the human gut.</title>
        <authorList>
            <person name="Sheridan P.O."/>
        </authorList>
    </citation>
    <scope>NUCLEOTIDE SEQUENCE [LARGE SCALE GENOMIC DNA]</scope>
    <source>
        <strain evidence="1 2">HTF-83D</strain>
    </source>
</reference>
<dbReference type="Proteomes" id="UP001315001">
    <property type="component" value="Unassembled WGS sequence"/>
</dbReference>
<comment type="caution">
    <text evidence="1">The sequence shown here is derived from an EMBL/GenBank/DDBJ whole genome shotgun (WGS) entry which is preliminary data.</text>
</comment>
<proteinExistence type="predicted"/>
<accession>A0ABS3ZGM4</accession>
<keyword evidence="2" id="KW-1185">Reference proteome</keyword>
<evidence type="ECO:0000313" key="1">
    <source>
        <dbReference type="EMBL" id="MBP0056457.1"/>
    </source>
</evidence>